<dbReference type="SUPFAM" id="SSF111369">
    <property type="entry name" value="HlyD-like secretion proteins"/>
    <property type="match status" value="1"/>
</dbReference>
<dbReference type="Gene3D" id="2.40.50.100">
    <property type="match status" value="1"/>
</dbReference>
<dbReference type="RefSeq" id="WP_181907382.1">
    <property type="nucleotide sequence ID" value="NZ_QRDY01000006.1"/>
</dbReference>
<evidence type="ECO:0000256" key="3">
    <source>
        <dbReference type="ARBA" id="ARBA00023054"/>
    </source>
</evidence>
<name>A0A3D9IEQ9_9BACL</name>
<gene>
    <name evidence="6" type="ORF">DFP95_10627</name>
</gene>
<feature type="region of interest" description="Disordered" evidence="5">
    <location>
        <begin position="307"/>
        <end position="364"/>
    </location>
</feature>
<dbReference type="PANTHER" id="PTHR32347:SF14">
    <property type="entry name" value="EFFLUX SYSTEM COMPONENT YKNX-RELATED"/>
    <property type="match status" value="1"/>
</dbReference>
<sequence>MKKSIVWTSALVIVVAAGTWGGMRIYGKKDTQLTASYITTQVRKGTIEVKISGTGSIQPSGRETLKASSAGTALKVNFKEGDTVKKGDILVTYEQEDNADQIRSKEIDLKKKQLELADLQKKYKEATDDETRESIVLNIQKQQLDIEMAQEDIKSLRTNKSIDPIVAPIGGVLSTFDVQAGDSLNPNGELGEIVNFAQLQMVVGIDELDIPKVAIDQEAQILVEALPDATFTGKVVSIADEGTASNGVASFDVTIVLADADNLKVGMSAEASIMTAKKTDALYVPVEAVQSSQGKYYVMVPAATGDSPSSAAQGISRNPSGQTGQAGQVGQSGPTSQTGQGTQGQPRGGIQGGQAPNGNGGRFQNMTEEERAAMREQFAASRGNGSAGGNTGRGNIARGATVTSTSRVEVEVGINNEDNIEIVSGLKEGESVVLPTVVSSNSNANAQSGFPGLGGGFTAGGFGGGGGGFTGGNGGGRQFTGGGRAGGGN</sequence>
<comment type="subcellular location">
    <subcellularLocation>
        <location evidence="1">Cell envelope</location>
    </subcellularLocation>
</comment>
<feature type="compositionally biased region" description="Polar residues" evidence="5">
    <location>
        <begin position="307"/>
        <end position="326"/>
    </location>
</feature>
<evidence type="ECO:0000313" key="7">
    <source>
        <dbReference type="Proteomes" id="UP000256869"/>
    </source>
</evidence>
<comment type="caution">
    <text evidence="6">The sequence shown here is derived from an EMBL/GenBank/DDBJ whole genome shotgun (WGS) entry which is preliminary data.</text>
</comment>
<feature type="region of interest" description="Disordered" evidence="5">
    <location>
        <begin position="466"/>
        <end position="489"/>
    </location>
</feature>
<protein>
    <submittedName>
        <fullName evidence="6">HlyD family secretion protein</fullName>
    </submittedName>
</protein>
<evidence type="ECO:0000313" key="6">
    <source>
        <dbReference type="EMBL" id="RED60238.1"/>
    </source>
</evidence>
<evidence type="ECO:0000256" key="5">
    <source>
        <dbReference type="SAM" id="MobiDB-lite"/>
    </source>
</evidence>
<accession>A0A3D9IEQ9</accession>
<dbReference type="Gene3D" id="2.40.30.170">
    <property type="match status" value="1"/>
</dbReference>
<dbReference type="InterPro" id="IPR050465">
    <property type="entry name" value="UPF0194_transport"/>
</dbReference>
<dbReference type="GO" id="GO:0030313">
    <property type="term" value="C:cell envelope"/>
    <property type="evidence" value="ECO:0007669"/>
    <property type="project" value="UniProtKB-SubCell"/>
</dbReference>
<dbReference type="GO" id="GO:0016020">
    <property type="term" value="C:membrane"/>
    <property type="evidence" value="ECO:0007669"/>
    <property type="project" value="InterPro"/>
</dbReference>
<proteinExistence type="inferred from homology"/>
<feature type="coiled-coil region" evidence="4">
    <location>
        <begin position="102"/>
        <end position="159"/>
    </location>
</feature>
<keyword evidence="7" id="KW-1185">Reference proteome</keyword>
<dbReference type="NCBIfam" id="TIGR01730">
    <property type="entry name" value="RND_mfp"/>
    <property type="match status" value="1"/>
</dbReference>
<feature type="compositionally biased region" description="Low complexity" evidence="5">
    <location>
        <begin position="328"/>
        <end position="345"/>
    </location>
</feature>
<keyword evidence="3 4" id="KW-0175">Coiled coil</keyword>
<dbReference type="AlphaFoldDB" id="A0A3D9IEQ9"/>
<dbReference type="PANTHER" id="PTHR32347">
    <property type="entry name" value="EFFLUX SYSTEM COMPONENT YKNX-RELATED"/>
    <property type="match status" value="1"/>
</dbReference>
<evidence type="ECO:0000256" key="4">
    <source>
        <dbReference type="SAM" id="Coils"/>
    </source>
</evidence>
<evidence type="ECO:0000256" key="1">
    <source>
        <dbReference type="ARBA" id="ARBA00004196"/>
    </source>
</evidence>
<dbReference type="Gene3D" id="2.40.420.20">
    <property type="match status" value="1"/>
</dbReference>
<dbReference type="Proteomes" id="UP000256869">
    <property type="component" value="Unassembled WGS sequence"/>
</dbReference>
<dbReference type="GO" id="GO:0022857">
    <property type="term" value="F:transmembrane transporter activity"/>
    <property type="evidence" value="ECO:0007669"/>
    <property type="project" value="InterPro"/>
</dbReference>
<organism evidence="6 7">
    <name type="scientific">Cohnella lupini</name>
    <dbReference type="NCBI Taxonomy" id="1294267"/>
    <lineage>
        <taxon>Bacteria</taxon>
        <taxon>Bacillati</taxon>
        <taxon>Bacillota</taxon>
        <taxon>Bacilli</taxon>
        <taxon>Bacillales</taxon>
        <taxon>Paenibacillaceae</taxon>
        <taxon>Cohnella</taxon>
    </lineage>
</organism>
<comment type="similarity">
    <text evidence="2">Belongs to the membrane fusion protein (MFP) (TC 8.A.1) family.</text>
</comment>
<dbReference type="InterPro" id="IPR006143">
    <property type="entry name" value="RND_pump_MFP"/>
</dbReference>
<dbReference type="EMBL" id="QRDY01000006">
    <property type="protein sequence ID" value="RED60238.1"/>
    <property type="molecule type" value="Genomic_DNA"/>
</dbReference>
<reference evidence="6 7" key="1">
    <citation type="submission" date="2018-07" db="EMBL/GenBank/DDBJ databases">
        <title>Genomic Encyclopedia of Type Strains, Phase III (KMG-III): the genomes of soil and plant-associated and newly described type strains.</title>
        <authorList>
            <person name="Whitman W."/>
        </authorList>
    </citation>
    <scope>NUCLEOTIDE SEQUENCE [LARGE SCALE GENOMIC DNA]</scope>
    <source>
        <strain evidence="6 7">CECT 8236</strain>
    </source>
</reference>
<evidence type="ECO:0000256" key="2">
    <source>
        <dbReference type="ARBA" id="ARBA00009477"/>
    </source>
</evidence>